<protein>
    <submittedName>
        <fullName evidence="13">CYFA0S29e00562g1_1</fullName>
    </submittedName>
    <submittedName>
        <fullName evidence="14">Na(+)/H(+) antiporter 1</fullName>
    </submittedName>
</protein>
<sequence length="586" mass="65295">MAVWSQLDVHDQTHRAYAIIGVCSTLFCLFSLVLKERLFIGEAITSTICGIIVGPHALNWIDPLTWGNTEYITQEVSRVVLIIQIFAISVELPRKYMKTNWVSVLILLCFTMILGWLVTSAFAFLLFPRLNFAHSLAVTAAITATDPVLAAAIVGKGKFGERVPSYLKHLISAESGANDGLAFPFVLLAVNLLTNRGHPGIIVRDWICVSLLWECVFGVCLGVVIGFVGRKAMQFCENRGFIDRESLLVIYIMLSLICTGFGTILGVDDLLVSFAAGGAFAWNGWFTSKIDGQYLSNAIDLLLNTAYFLYFGTIIPWSDFNNHEIGLDWWRLVIWALVVIFLRRIPAVIMAKPFVPAITTWSEAVFVGHFGPIGVGGIFCCFVTKTLIEAHLGYDLGEVDIETTPYYIVLRCIWPIVSFTVVTSIIIHGFSVTLIVLFSDYDIVKVRRKQRRGSGMITSGQLTEATTMVDTIHLDDLTKDGKQRAQACNTVEVGEGSSTIHQRPAGHRRVLVGSTQSDDLKFFRIGHELIVEDANENFIKKYRLVHDDDHEMRLQGLDVGFETSSSNNYDEEELRACILEAMAKQK</sequence>
<evidence type="ECO:0000256" key="8">
    <source>
        <dbReference type="ARBA" id="ARBA00023065"/>
    </source>
</evidence>
<keyword evidence="3" id="KW-0813">Transport</keyword>
<dbReference type="GO" id="GO:0005886">
    <property type="term" value="C:plasma membrane"/>
    <property type="evidence" value="ECO:0007669"/>
    <property type="project" value="InterPro"/>
</dbReference>
<evidence type="ECO:0000256" key="9">
    <source>
        <dbReference type="ARBA" id="ARBA00023136"/>
    </source>
</evidence>
<evidence type="ECO:0000313" key="15">
    <source>
        <dbReference type="Proteomes" id="UP000189513"/>
    </source>
</evidence>
<proteinExistence type="inferred from homology"/>
<dbReference type="STRING" id="36022.A0A061BB21"/>
<evidence type="ECO:0000256" key="3">
    <source>
        <dbReference type="ARBA" id="ARBA00022448"/>
    </source>
</evidence>
<dbReference type="Proteomes" id="UP000189513">
    <property type="component" value="Unassembled WGS sequence"/>
</dbReference>
<dbReference type="EMBL" id="LK052914">
    <property type="protein sequence ID" value="CDR47135.1"/>
    <property type="molecule type" value="Genomic_DNA"/>
</dbReference>
<evidence type="ECO:0000256" key="1">
    <source>
        <dbReference type="ARBA" id="ARBA00004141"/>
    </source>
</evidence>
<keyword evidence="10" id="KW-0739">Sodium transport</keyword>
<feature type="transmembrane region" description="Helical" evidence="11">
    <location>
        <begin position="16"/>
        <end position="34"/>
    </location>
</feature>
<comment type="subcellular location">
    <subcellularLocation>
        <location evidence="1">Membrane</location>
        <topology evidence="1">Multi-pass membrane protein</topology>
    </subcellularLocation>
</comment>
<evidence type="ECO:0000256" key="7">
    <source>
        <dbReference type="ARBA" id="ARBA00023053"/>
    </source>
</evidence>
<dbReference type="PANTHER" id="PTHR31382">
    <property type="entry name" value="NA(+)/H(+) ANTIPORTER"/>
    <property type="match status" value="1"/>
</dbReference>
<dbReference type="Pfam" id="PF00999">
    <property type="entry name" value="Na_H_Exchanger"/>
    <property type="match status" value="1"/>
</dbReference>
<reference evidence="15" key="2">
    <citation type="journal article" date="2017" name="Genome Announc.">
        <title>Genome sequences of Cyberlindnera fabianii 65, Pichia kudriavzevii 129, and Saccharomyces cerevisiae 131 isolated from fermented masau fruits in Zimbabwe.</title>
        <authorList>
            <person name="van Rijswijck I.M.H."/>
            <person name="Derks M.F.L."/>
            <person name="Abee T."/>
            <person name="de Ridder D."/>
            <person name="Smid E.J."/>
        </authorList>
    </citation>
    <scope>NUCLEOTIDE SEQUENCE [LARGE SCALE GENOMIC DNA]</scope>
    <source>
        <strain evidence="15">65</strain>
    </source>
</reference>
<dbReference type="VEuPathDB" id="FungiDB:BON22_5188"/>
<dbReference type="InterPro" id="IPR004712">
    <property type="entry name" value="Na+/H+_antiporter_fungi"/>
</dbReference>
<feature type="transmembrane region" description="Helical" evidence="11">
    <location>
        <begin position="270"/>
        <end position="286"/>
    </location>
</feature>
<evidence type="ECO:0000256" key="11">
    <source>
        <dbReference type="SAM" id="Phobius"/>
    </source>
</evidence>
<keyword evidence="8" id="KW-0406">Ion transport</keyword>
<dbReference type="EMBL" id="MPUK01000015">
    <property type="protein sequence ID" value="ONH64972.1"/>
    <property type="molecule type" value="Genomic_DNA"/>
</dbReference>
<feature type="transmembrane region" description="Helical" evidence="11">
    <location>
        <begin position="206"/>
        <end position="228"/>
    </location>
</feature>
<reference evidence="13" key="1">
    <citation type="journal article" date="2014" name="Genome Announc.">
        <title>Genome sequence of the yeast Cyberlindnera fabianii (Hansenula fabianii).</title>
        <authorList>
            <person name="Freel K.C."/>
            <person name="Sarilar V."/>
            <person name="Neuveglise C."/>
            <person name="Devillers H."/>
            <person name="Friedrich A."/>
            <person name="Schacherer J."/>
        </authorList>
    </citation>
    <scope>NUCLEOTIDE SEQUENCE</scope>
    <source>
        <strain evidence="13">YJS4271</strain>
    </source>
</reference>
<keyword evidence="15" id="KW-1185">Reference proteome</keyword>
<feature type="transmembrane region" description="Helical" evidence="11">
    <location>
        <begin position="104"/>
        <end position="127"/>
    </location>
</feature>
<reference evidence="14" key="3">
    <citation type="submission" date="2017-01" db="EMBL/GenBank/DDBJ databases">
        <authorList>
            <person name="Mah S.A."/>
            <person name="Swanson W.J."/>
            <person name="Moy G.W."/>
            <person name="Vacquier V.D."/>
        </authorList>
    </citation>
    <scope>NUCLEOTIDE SEQUENCE [LARGE SCALE GENOMIC DNA]</scope>
    <source>
        <strain evidence="14">65</strain>
    </source>
</reference>
<dbReference type="GO" id="GO:0042391">
    <property type="term" value="P:regulation of membrane potential"/>
    <property type="evidence" value="ECO:0007669"/>
    <property type="project" value="InterPro"/>
</dbReference>
<evidence type="ECO:0000256" key="2">
    <source>
        <dbReference type="ARBA" id="ARBA00005248"/>
    </source>
</evidence>
<dbReference type="PANTHER" id="PTHR31382:SF4">
    <property type="entry name" value="NA(+)_H(+) ANTIPORTER"/>
    <property type="match status" value="1"/>
</dbReference>
<dbReference type="AlphaFoldDB" id="A0A061BB21"/>
<evidence type="ECO:0000259" key="12">
    <source>
        <dbReference type="Pfam" id="PF00999"/>
    </source>
</evidence>
<dbReference type="GO" id="GO:0120029">
    <property type="term" value="P:proton export across plasma membrane"/>
    <property type="evidence" value="ECO:0007669"/>
    <property type="project" value="InterPro"/>
</dbReference>
<evidence type="ECO:0000256" key="6">
    <source>
        <dbReference type="ARBA" id="ARBA00022989"/>
    </source>
</evidence>
<dbReference type="OMA" id="HFARKEG"/>
<gene>
    <name evidence="14" type="ORF">BON22_5188</name>
    <name evidence="13" type="ORF">CYFA0S_29e00562g</name>
</gene>
<dbReference type="InterPro" id="IPR006153">
    <property type="entry name" value="Cation/H_exchanger_TM"/>
</dbReference>
<feature type="transmembrane region" description="Helical" evidence="11">
    <location>
        <begin position="248"/>
        <end position="264"/>
    </location>
</feature>
<name>A0A061BB21_CYBFA</name>
<evidence type="ECO:0000256" key="10">
    <source>
        <dbReference type="ARBA" id="ARBA00023201"/>
    </source>
</evidence>
<organism evidence="13">
    <name type="scientific">Cyberlindnera fabianii</name>
    <name type="common">Yeast</name>
    <name type="synonym">Hansenula fabianii</name>
    <dbReference type="NCBI Taxonomy" id="36022"/>
    <lineage>
        <taxon>Eukaryota</taxon>
        <taxon>Fungi</taxon>
        <taxon>Dikarya</taxon>
        <taxon>Ascomycota</taxon>
        <taxon>Saccharomycotina</taxon>
        <taxon>Saccharomycetes</taxon>
        <taxon>Phaffomycetales</taxon>
        <taxon>Phaffomycetaceae</taxon>
        <taxon>Cyberlindnera</taxon>
    </lineage>
</organism>
<evidence type="ECO:0000313" key="14">
    <source>
        <dbReference type="EMBL" id="ONH64972.1"/>
    </source>
</evidence>
<evidence type="ECO:0000256" key="5">
    <source>
        <dbReference type="ARBA" id="ARBA00022692"/>
    </source>
</evidence>
<dbReference type="GO" id="GO:0030007">
    <property type="term" value="P:intracellular potassium ion homeostasis"/>
    <property type="evidence" value="ECO:0007669"/>
    <property type="project" value="TreeGrafter"/>
</dbReference>
<feature type="transmembrane region" description="Helical" evidence="11">
    <location>
        <begin position="298"/>
        <end position="317"/>
    </location>
</feature>
<keyword evidence="4" id="KW-0050">Antiport</keyword>
<keyword evidence="5 11" id="KW-0812">Transmembrane</keyword>
<feature type="transmembrane region" description="Helical" evidence="11">
    <location>
        <begin position="408"/>
        <end position="438"/>
    </location>
</feature>
<keyword evidence="7" id="KW-0915">Sodium</keyword>
<evidence type="ECO:0000256" key="4">
    <source>
        <dbReference type="ARBA" id="ARBA00022449"/>
    </source>
</evidence>
<accession>A0A061BB21</accession>
<dbReference type="OrthoDB" id="5327978at2759"/>
<feature type="domain" description="Cation/H+ exchanger transmembrane" evidence="12">
    <location>
        <begin position="28"/>
        <end position="436"/>
    </location>
</feature>
<dbReference type="GO" id="GO:0015385">
    <property type="term" value="F:sodium:proton antiporter activity"/>
    <property type="evidence" value="ECO:0007669"/>
    <property type="project" value="InterPro"/>
</dbReference>
<evidence type="ECO:0000313" key="13">
    <source>
        <dbReference type="EMBL" id="CDR47135.1"/>
    </source>
</evidence>
<dbReference type="FunFam" id="1.20.1530.20:FF:000015">
    <property type="entry name" value="Na(+)/H(+) antiporter 2"/>
    <property type="match status" value="1"/>
</dbReference>
<dbReference type="GO" id="GO:0036376">
    <property type="term" value="P:sodium ion export across plasma membrane"/>
    <property type="evidence" value="ECO:0007669"/>
    <property type="project" value="InterPro"/>
</dbReference>
<keyword evidence="9 11" id="KW-0472">Membrane</keyword>
<keyword evidence="6 11" id="KW-1133">Transmembrane helix</keyword>
<feature type="transmembrane region" description="Helical" evidence="11">
    <location>
        <begin position="329"/>
        <end position="345"/>
    </location>
</feature>
<feature type="transmembrane region" description="Helical" evidence="11">
    <location>
        <begin position="366"/>
        <end position="388"/>
    </location>
</feature>
<comment type="similarity">
    <text evidence="2">Belongs to the fungal Na(+)/H(+) exchanger family.</text>
</comment>